<evidence type="ECO:0000256" key="1">
    <source>
        <dbReference type="SAM" id="Phobius"/>
    </source>
</evidence>
<organism evidence="2 3">
    <name type="scientific">Cyclobacterium amurskyense</name>
    <dbReference type="NCBI Taxonomy" id="320787"/>
    <lineage>
        <taxon>Bacteria</taxon>
        <taxon>Pseudomonadati</taxon>
        <taxon>Bacteroidota</taxon>
        <taxon>Cytophagia</taxon>
        <taxon>Cytophagales</taxon>
        <taxon>Cyclobacteriaceae</taxon>
        <taxon>Cyclobacterium</taxon>
    </lineage>
</organism>
<keyword evidence="3" id="KW-1185">Reference proteome</keyword>
<protein>
    <recommendedName>
        <fullName evidence="4">LemA family protein</fullName>
    </recommendedName>
</protein>
<dbReference type="STRING" id="320787.CA2015_0473"/>
<dbReference type="OrthoDB" id="840017at2"/>
<dbReference type="AlphaFoldDB" id="A0A0H4PNX8"/>
<sequence length="120" mass="13701">MGFIPIFITLGGFVFLFMMVVNHNLKQKKQLFETELTQFSSTIKSLFNSSNGNEHISDVKSIKEAEALYHALKSNEKTHSEAVTAQKKLGEIRMLRHNYNKLIKTKPYSFVATLMGHHSI</sequence>
<gene>
    <name evidence="2" type="ORF">CA2015_0473</name>
</gene>
<dbReference type="Proteomes" id="UP000036520">
    <property type="component" value="Chromosome"/>
</dbReference>
<dbReference type="EMBL" id="CP012040">
    <property type="protein sequence ID" value="AKP49942.1"/>
    <property type="molecule type" value="Genomic_DNA"/>
</dbReference>
<evidence type="ECO:0000313" key="3">
    <source>
        <dbReference type="Proteomes" id="UP000036520"/>
    </source>
</evidence>
<accession>A0A0H4PNX8</accession>
<evidence type="ECO:0000313" key="2">
    <source>
        <dbReference type="EMBL" id="AKP49942.1"/>
    </source>
</evidence>
<proteinExistence type="predicted"/>
<dbReference type="RefSeq" id="WP_048640429.1">
    <property type="nucleotide sequence ID" value="NZ_CAXBGM010000019.1"/>
</dbReference>
<feature type="transmembrane region" description="Helical" evidence="1">
    <location>
        <begin position="6"/>
        <end position="25"/>
    </location>
</feature>
<keyword evidence="1" id="KW-0812">Transmembrane</keyword>
<keyword evidence="1" id="KW-1133">Transmembrane helix</keyword>
<dbReference type="KEGG" id="camu:CA2015_0473"/>
<reference evidence="2 3" key="1">
    <citation type="submission" date="2015-07" db="EMBL/GenBank/DDBJ databases">
        <authorList>
            <person name="Kim K.M."/>
        </authorList>
    </citation>
    <scope>NUCLEOTIDE SEQUENCE [LARGE SCALE GENOMIC DNA]</scope>
    <source>
        <strain evidence="2 3">KCTC 12363</strain>
    </source>
</reference>
<name>A0A0H4PNX8_9BACT</name>
<evidence type="ECO:0008006" key="4">
    <source>
        <dbReference type="Google" id="ProtNLM"/>
    </source>
</evidence>
<keyword evidence="1" id="KW-0472">Membrane</keyword>